<name>A0ABY8V633_9BACI</name>
<keyword evidence="3" id="KW-1185">Reference proteome</keyword>
<dbReference type="RefSeq" id="WP_231418074.1">
    <property type="nucleotide sequence ID" value="NZ_CP126446.1"/>
</dbReference>
<feature type="transmembrane region" description="Helical" evidence="1">
    <location>
        <begin position="16"/>
        <end position="41"/>
    </location>
</feature>
<evidence type="ECO:0000256" key="1">
    <source>
        <dbReference type="SAM" id="Phobius"/>
    </source>
</evidence>
<dbReference type="EMBL" id="CP126446">
    <property type="protein sequence ID" value="WIF99311.1"/>
    <property type="molecule type" value="Genomic_DNA"/>
</dbReference>
<organism evidence="2 3">
    <name type="scientific">Pontibacillus chungwhensis</name>
    <dbReference type="NCBI Taxonomy" id="265426"/>
    <lineage>
        <taxon>Bacteria</taxon>
        <taxon>Bacillati</taxon>
        <taxon>Bacillota</taxon>
        <taxon>Bacilli</taxon>
        <taxon>Bacillales</taxon>
        <taxon>Bacillaceae</taxon>
        <taxon>Pontibacillus</taxon>
    </lineage>
</organism>
<keyword evidence="1" id="KW-1133">Transmembrane helix</keyword>
<reference evidence="2 3" key="1">
    <citation type="submission" date="2023-05" db="EMBL/GenBank/DDBJ databases">
        <title>Comparative genomics reveals the evidence of polycyclic aromatic hydrocarbons degradation in moderately halophilic genus Pontibacillus.</title>
        <authorList>
            <person name="Yang H."/>
            <person name="Qian Z."/>
        </authorList>
    </citation>
    <scope>NUCLEOTIDE SEQUENCE [LARGE SCALE GENOMIC DNA]</scope>
    <source>
        <strain evidence="3">HN14</strain>
    </source>
</reference>
<sequence>MNGTLTVVVVGLVASYYFLAFNIPIYIIIALVSLSYMLTAVKLIKGRQDRGGGYMLIGGAIVMLFSALVTFFKG</sequence>
<dbReference type="Proteomes" id="UP001236652">
    <property type="component" value="Chromosome"/>
</dbReference>
<evidence type="ECO:0008006" key="4">
    <source>
        <dbReference type="Google" id="ProtNLM"/>
    </source>
</evidence>
<accession>A0ABY8V633</accession>
<protein>
    <recommendedName>
        <fullName evidence="4">DUF3953 domain-containing protein</fullName>
    </recommendedName>
</protein>
<gene>
    <name evidence="2" type="ORF">QNI29_06530</name>
</gene>
<feature type="transmembrane region" description="Helical" evidence="1">
    <location>
        <begin position="53"/>
        <end position="72"/>
    </location>
</feature>
<keyword evidence="1" id="KW-0472">Membrane</keyword>
<proteinExistence type="predicted"/>
<keyword evidence="1" id="KW-0812">Transmembrane</keyword>
<evidence type="ECO:0000313" key="3">
    <source>
        <dbReference type="Proteomes" id="UP001236652"/>
    </source>
</evidence>
<evidence type="ECO:0000313" key="2">
    <source>
        <dbReference type="EMBL" id="WIF99311.1"/>
    </source>
</evidence>